<feature type="transmembrane region" description="Helical" evidence="1">
    <location>
        <begin position="30"/>
        <end position="47"/>
    </location>
</feature>
<dbReference type="AlphaFoldDB" id="A0A8D9G191"/>
<keyword evidence="1" id="KW-0812">Transmembrane</keyword>
<accession>A0A8D9G191</accession>
<dbReference type="InterPro" id="IPR015410">
    <property type="entry name" value="DUF1985"/>
</dbReference>
<reference evidence="3 4" key="1">
    <citation type="submission" date="2021-07" db="EMBL/GenBank/DDBJ databases">
        <authorList>
            <consortium name="Genoscope - CEA"/>
            <person name="William W."/>
        </authorList>
    </citation>
    <scope>NUCLEOTIDE SEQUENCE [LARGE SCALE GENOMIC DNA]</scope>
</reference>
<dbReference type="Pfam" id="PF09331">
    <property type="entry name" value="DUF1985"/>
    <property type="match status" value="1"/>
</dbReference>
<evidence type="ECO:0000259" key="2">
    <source>
        <dbReference type="Pfam" id="PF09331"/>
    </source>
</evidence>
<gene>
    <name evidence="3" type="ORF">BRAPAZ1V2_A09P47830.2</name>
</gene>
<organism evidence="3 4">
    <name type="scientific">Brassica campestris</name>
    <name type="common">Field mustard</name>
    <dbReference type="NCBI Taxonomy" id="3711"/>
    <lineage>
        <taxon>Eukaryota</taxon>
        <taxon>Viridiplantae</taxon>
        <taxon>Streptophyta</taxon>
        <taxon>Embryophyta</taxon>
        <taxon>Tracheophyta</taxon>
        <taxon>Spermatophyta</taxon>
        <taxon>Magnoliopsida</taxon>
        <taxon>eudicotyledons</taxon>
        <taxon>Gunneridae</taxon>
        <taxon>Pentapetalae</taxon>
        <taxon>rosids</taxon>
        <taxon>malvids</taxon>
        <taxon>Brassicales</taxon>
        <taxon>Brassicaceae</taxon>
        <taxon>Brassiceae</taxon>
        <taxon>Brassica</taxon>
    </lineage>
</organism>
<proteinExistence type="predicted"/>
<protein>
    <recommendedName>
        <fullName evidence="2">DUF1985 domain-containing protein</fullName>
    </recommendedName>
</protein>
<dbReference type="Gramene" id="A09p47830.2_BraZ1">
    <property type="protein sequence ID" value="A09p47830.2_BraZ1.CDS.1"/>
    <property type="gene ID" value="A09g47830.2_BraZ1"/>
</dbReference>
<evidence type="ECO:0000256" key="1">
    <source>
        <dbReference type="SAM" id="Phobius"/>
    </source>
</evidence>
<feature type="domain" description="DUF1985" evidence="2">
    <location>
        <begin position="7"/>
        <end position="81"/>
    </location>
</feature>
<dbReference type="EMBL" id="LS974625">
    <property type="protein sequence ID" value="CAG7864316.1"/>
    <property type="molecule type" value="Genomic_DNA"/>
</dbReference>
<keyword evidence="1" id="KW-0472">Membrane</keyword>
<evidence type="ECO:0000313" key="3">
    <source>
        <dbReference type="EMBL" id="CAG7864316.1"/>
    </source>
</evidence>
<sequence>MEIPTSEGPTLKELQTILPICRNWTREKRVMIGLLCLLCIGIFGISSNSRLPLHCAKRLMDREAFQRYLWGRVGFNSLLESIKVLTYEGKKSYTLHSYVHVLLI</sequence>
<dbReference type="Proteomes" id="UP000694005">
    <property type="component" value="Chromosome A09"/>
</dbReference>
<keyword evidence="1" id="KW-1133">Transmembrane helix</keyword>
<evidence type="ECO:0000313" key="4">
    <source>
        <dbReference type="Proteomes" id="UP000694005"/>
    </source>
</evidence>
<name>A0A8D9G191_BRACM</name>